<dbReference type="AlphaFoldDB" id="A0A9D4KAY5"/>
<dbReference type="InterPro" id="IPR036591">
    <property type="entry name" value="YggU-like_sf"/>
</dbReference>
<organism evidence="2 3">
    <name type="scientific">Dreissena polymorpha</name>
    <name type="common">Zebra mussel</name>
    <name type="synonym">Mytilus polymorpha</name>
    <dbReference type="NCBI Taxonomy" id="45954"/>
    <lineage>
        <taxon>Eukaryota</taxon>
        <taxon>Metazoa</taxon>
        <taxon>Spiralia</taxon>
        <taxon>Lophotrochozoa</taxon>
        <taxon>Mollusca</taxon>
        <taxon>Bivalvia</taxon>
        <taxon>Autobranchia</taxon>
        <taxon>Heteroconchia</taxon>
        <taxon>Euheterodonta</taxon>
        <taxon>Imparidentia</taxon>
        <taxon>Neoheterodontei</taxon>
        <taxon>Myida</taxon>
        <taxon>Dreissenoidea</taxon>
        <taxon>Dreissenidae</taxon>
        <taxon>Dreissena</taxon>
    </lineage>
</organism>
<reference evidence="2" key="2">
    <citation type="submission" date="2020-11" db="EMBL/GenBank/DDBJ databases">
        <authorList>
            <person name="McCartney M.A."/>
            <person name="Auch B."/>
            <person name="Kono T."/>
            <person name="Mallez S."/>
            <person name="Becker A."/>
            <person name="Gohl D.M."/>
            <person name="Silverstein K.A.T."/>
            <person name="Koren S."/>
            <person name="Bechman K.B."/>
            <person name="Herman A."/>
            <person name="Abrahante J.E."/>
            <person name="Garbe J."/>
        </authorList>
    </citation>
    <scope>NUCLEOTIDE SEQUENCE</scope>
    <source>
        <strain evidence="2">Duluth1</strain>
        <tissue evidence="2">Whole animal</tissue>
    </source>
</reference>
<dbReference type="Pfam" id="PF02594">
    <property type="entry name" value="DUF167"/>
    <property type="match status" value="1"/>
</dbReference>
<dbReference type="InterPro" id="IPR003746">
    <property type="entry name" value="DUF167"/>
</dbReference>
<dbReference type="Gene3D" id="3.30.1200.10">
    <property type="entry name" value="YggU-like"/>
    <property type="match status" value="1"/>
</dbReference>
<evidence type="ECO:0000256" key="1">
    <source>
        <dbReference type="ARBA" id="ARBA00010364"/>
    </source>
</evidence>
<dbReference type="Proteomes" id="UP000828390">
    <property type="component" value="Unassembled WGS sequence"/>
</dbReference>
<name>A0A9D4KAY5_DREPO</name>
<dbReference type="PANTHER" id="PTHR13420">
    <property type="entry name" value="UPF0235 PROTEIN C15ORF40"/>
    <property type="match status" value="1"/>
</dbReference>
<sequence>MSKKTTKYSSATIAGCCPSPVSAGKDGSVDIKLTATPGAKHNSILEIGEEVRVSIASPPVDGKANTELLRYLADVLGVKKSQVSLTKGQKSRDKVVTVSVGIVEEILQKLKQELK</sequence>
<dbReference type="SMART" id="SM01152">
    <property type="entry name" value="DUF167"/>
    <property type="match status" value="1"/>
</dbReference>
<comment type="caution">
    <text evidence="2">The sequence shown here is derived from an EMBL/GenBank/DDBJ whole genome shotgun (WGS) entry which is preliminary data.</text>
</comment>
<dbReference type="GO" id="GO:0005737">
    <property type="term" value="C:cytoplasm"/>
    <property type="evidence" value="ECO:0007669"/>
    <property type="project" value="TreeGrafter"/>
</dbReference>
<proteinExistence type="inferred from homology"/>
<comment type="similarity">
    <text evidence="1">Belongs to the UPF0235 family.</text>
</comment>
<keyword evidence="3" id="KW-1185">Reference proteome</keyword>
<dbReference type="PANTHER" id="PTHR13420:SF7">
    <property type="entry name" value="UPF0235 PROTEIN C15ORF40"/>
    <property type="match status" value="1"/>
</dbReference>
<gene>
    <name evidence="2" type="ORF">DPMN_109641</name>
</gene>
<dbReference type="EMBL" id="JAIWYP010000004">
    <property type="protein sequence ID" value="KAH3836271.1"/>
    <property type="molecule type" value="Genomic_DNA"/>
</dbReference>
<reference evidence="2" key="1">
    <citation type="journal article" date="2019" name="bioRxiv">
        <title>The Genome of the Zebra Mussel, Dreissena polymorpha: A Resource for Invasive Species Research.</title>
        <authorList>
            <person name="McCartney M.A."/>
            <person name="Auch B."/>
            <person name="Kono T."/>
            <person name="Mallez S."/>
            <person name="Zhang Y."/>
            <person name="Obille A."/>
            <person name="Becker A."/>
            <person name="Abrahante J.E."/>
            <person name="Garbe J."/>
            <person name="Badalamenti J.P."/>
            <person name="Herman A."/>
            <person name="Mangelson H."/>
            <person name="Liachko I."/>
            <person name="Sullivan S."/>
            <person name="Sone E.D."/>
            <person name="Koren S."/>
            <person name="Silverstein K.A.T."/>
            <person name="Beckman K.B."/>
            <person name="Gohl D.M."/>
        </authorList>
    </citation>
    <scope>NUCLEOTIDE SEQUENCE</scope>
    <source>
        <strain evidence="2">Duluth1</strain>
        <tissue evidence="2">Whole animal</tissue>
    </source>
</reference>
<dbReference type="HAMAP" id="MF_00634">
    <property type="entry name" value="UPF0235"/>
    <property type="match status" value="1"/>
</dbReference>
<dbReference type="NCBIfam" id="TIGR00251">
    <property type="entry name" value="DUF167 family protein"/>
    <property type="match status" value="1"/>
</dbReference>
<protein>
    <submittedName>
        <fullName evidence="2">Uncharacterized protein</fullName>
    </submittedName>
</protein>
<evidence type="ECO:0000313" key="2">
    <source>
        <dbReference type="EMBL" id="KAH3836271.1"/>
    </source>
</evidence>
<accession>A0A9D4KAY5</accession>
<dbReference type="SUPFAM" id="SSF69786">
    <property type="entry name" value="YggU-like"/>
    <property type="match status" value="1"/>
</dbReference>
<evidence type="ECO:0000313" key="3">
    <source>
        <dbReference type="Proteomes" id="UP000828390"/>
    </source>
</evidence>